<feature type="active site" description="Nucleophile" evidence="1">
    <location>
        <position position="360"/>
    </location>
</feature>
<name>A0A1S3HM33_LINAN</name>
<dbReference type="Gene3D" id="1.10.246.230">
    <property type="match status" value="1"/>
</dbReference>
<dbReference type="Pfam" id="PF01019">
    <property type="entry name" value="G_glu_transpept"/>
    <property type="match status" value="1"/>
</dbReference>
<dbReference type="InterPro" id="IPR052896">
    <property type="entry name" value="GGT-like_enzyme"/>
</dbReference>
<dbReference type="InterPro" id="IPR000101">
    <property type="entry name" value="GGT_peptidase"/>
</dbReference>
<evidence type="ECO:0000313" key="3">
    <source>
        <dbReference type="RefSeq" id="XP_013386546.1"/>
    </source>
</evidence>
<dbReference type="OrthoDB" id="2015213at2759"/>
<keyword evidence="2" id="KW-1185">Reference proteome</keyword>
<dbReference type="GO" id="GO:0036374">
    <property type="term" value="F:glutathione hydrolase activity"/>
    <property type="evidence" value="ECO:0007669"/>
    <property type="project" value="InterPro"/>
</dbReference>
<protein>
    <submittedName>
        <fullName evidence="3">Uncharacterized protein LOC106156026</fullName>
    </submittedName>
</protein>
<dbReference type="AlphaFoldDB" id="A0A1S3HM33"/>
<gene>
    <name evidence="3" type="primary">LOC106156026</name>
</gene>
<dbReference type="InterPro" id="IPR029055">
    <property type="entry name" value="Ntn_hydrolases_N"/>
</dbReference>
<sequence>MEKDALQHDSRRSPVVCTHGCVVCAQPLAGQIGIDVLKAGGNAADAAVAVAAAMNVTQPTSTGIGGDAFCLYYDAQTKKVLGLNGSGRSPSTLTAEHIQQEGFNEDNPIPVNHGHSVTVPGAAAAWVDTVERFGSKKLSMEQILTPAIDMAENGFPVSQVAAVMWDAGSHLFRVGKNTDGKDFLINGRAPKWGEIMKLPALAKTFKELVAKGKEGFYKGRIAEAIVDVVQKFGGLMSLEDLASHETTFDEPIYVDYKGVRAWQMPPNGQGITALMALNILEEFDLKSMGHNTAPYLHTLIEALRLSFADSLSYNADPSCVHVPVKGMLAKDYAAKRRNLMCKDKVMPECLRGSPEMCSDTVYFSVVDSQGNACSFINSNYQGFGTGLVPEGCGFTLHNRGLNFSYEPSHPNVIGPSKRPYHTIIPAIVTSPDTGELLMNYGVMGRFMQPQGQVQVLLNMLEFGMNPQEALNKPRFCIDPLTKGAVSPVSFEDGVPDPVLQQLKAMGHEIKGPVYGYDRFLFGRGHVITRGAWWADDKSGDIADDSSVLWAGTDPRADGIPIGF</sequence>
<dbReference type="STRING" id="7574.A0A1S3HM33"/>
<accession>A0A1S3HM33</accession>
<dbReference type="Proteomes" id="UP000085678">
    <property type="component" value="Unplaced"/>
</dbReference>
<dbReference type="Gene3D" id="3.60.20.40">
    <property type="match status" value="1"/>
</dbReference>
<dbReference type="PANTHER" id="PTHR43881:SF1">
    <property type="entry name" value="GAMMA-GLUTAMYLTRANSPEPTIDASE (AFU_ORTHOLOGUE AFUA_4G13580)"/>
    <property type="match status" value="1"/>
</dbReference>
<dbReference type="RefSeq" id="XP_013386546.1">
    <property type="nucleotide sequence ID" value="XM_013531092.1"/>
</dbReference>
<dbReference type="GO" id="GO:0006751">
    <property type="term" value="P:glutathione catabolic process"/>
    <property type="evidence" value="ECO:0007669"/>
    <property type="project" value="InterPro"/>
</dbReference>
<dbReference type="PANTHER" id="PTHR43881">
    <property type="entry name" value="GAMMA-GLUTAMYLTRANSPEPTIDASE (AFU_ORTHOLOGUE AFUA_4G13580)"/>
    <property type="match status" value="1"/>
</dbReference>
<proteinExistence type="predicted"/>
<dbReference type="NCBIfam" id="TIGR00066">
    <property type="entry name" value="g_glut_trans"/>
    <property type="match status" value="1"/>
</dbReference>
<dbReference type="PRINTS" id="PR01210">
    <property type="entry name" value="GGTRANSPTASE"/>
</dbReference>
<evidence type="ECO:0000313" key="2">
    <source>
        <dbReference type="Proteomes" id="UP000085678"/>
    </source>
</evidence>
<evidence type="ECO:0000256" key="1">
    <source>
        <dbReference type="PIRSR" id="PIRSR600101-1"/>
    </source>
</evidence>
<dbReference type="InterPro" id="IPR043137">
    <property type="entry name" value="GGT_ssub_C"/>
</dbReference>
<organism evidence="2 3">
    <name type="scientific">Lingula anatina</name>
    <name type="common">Brachiopod</name>
    <name type="synonym">Lingula unguis</name>
    <dbReference type="NCBI Taxonomy" id="7574"/>
    <lineage>
        <taxon>Eukaryota</taxon>
        <taxon>Metazoa</taxon>
        <taxon>Spiralia</taxon>
        <taxon>Lophotrochozoa</taxon>
        <taxon>Brachiopoda</taxon>
        <taxon>Linguliformea</taxon>
        <taxon>Lingulata</taxon>
        <taxon>Lingulida</taxon>
        <taxon>Linguloidea</taxon>
        <taxon>Lingulidae</taxon>
        <taxon>Lingula</taxon>
    </lineage>
</organism>
<dbReference type="SUPFAM" id="SSF56235">
    <property type="entry name" value="N-terminal nucleophile aminohydrolases (Ntn hydrolases)"/>
    <property type="match status" value="1"/>
</dbReference>
<dbReference type="InParanoid" id="A0A1S3HM33"/>
<dbReference type="KEGG" id="lak:106156026"/>
<dbReference type="GeneID" id="106156026"/>
<reference evidence="3" key="1">
    <citation type="submission" date="2025-08" db="UniProtKB">
        <authorList>
            <consortium name="RefSeq"/>
        </authorList>
    </citation>
    <scope>IDENTIFICATION</scope>
    <source>
        <tissue evidence="3">Gonads</tissue>
    </source>
</reference>